<dbReference type="InterPro" id="IPR008271">
    <property type="entry name" value="Ser/Thr_kinase_AS"/>
</dbReference>
<evidence type="ECO:0000256" key="1">
    <source>
        <dbReference type="ARBA" id="ARBA00008867"/>
    </source>
</evidence>
<dbReference type="InterPro" id="IPR017441">
    <property type="entry name" value="Protein_kinase_ATP_BS"/>
</dbReference>
<dbReference type="EC" id="2.7.12.1" evidence="2"/>
<dbReference type="Pfam" id="PF00069">
    <property type="entry name" value="Pkinase"/>
    <property type="match status" value="1"/>
</dbReference>
<dbReference type="SUPFAM" id="SSF56112">
    <property type="entry name" value="Protein kinase-like (PK-like)"/>
    <property type="match status" value="1"/>
</dbReference>
<evidence type="ECO:0000256" key="4">
    <source>
        <dbReference type="ARBA" id="ARBA00022679"/>
    </source>
</evidence>
<evidence type="ECO:0000256" key="6">
    <source>
        <dbReference type="ARBA" id="ARBA00022777"/>
    </source>
</evidence>
<keyword evidence="15" id="KW-1185">Reference proteome</keyword>
<evidence type="ECO:0000256" key="7">
    <source>
        <dbReference type="ARBA" id="ARBA00022840"/>
    </source>
</evidence>
<dbReference type="EMBL" id="JAUCMX010000016">
    <property type="protein sequence ID" value="KAK3520725.1"/>
    <property type="molecule type" value="Genomic_DNA"/>
</dbReference>
<keyword evidence="6" id="KW-0418">Kinase</keyword>
<dbReference type="SMART" id="SM00220">
    <property type="entry name" value="S_TKc"/>
    <property type="match status" value="1"/>
</dbReference>
<comment type="catalytic activity">
    <reaction evidence="8">
        <text>L-seryl-[protein] + ATP = O-phospho-L-seryl-[protein] + ADP + H(+)</text>
        <dbReference type="Rhea" id="RHEA:17989"/>
        <dbReference type="Rhea" id="RHEA-COMP:9863"/>
        <dbReference type="Rhea" id="RHEA-COMP:11604"/>
        <dbReference type="ChEBI" id="CHEBI:15378"/>
        <dbReference type="ChEBI" id="CHEBI:29999"/>
        <dbReference type="ChEBI" id="CHEBI:30616"/>
        <dbReference type="ChEBI" id="CHEBI:83421"/>
        <dbReference type="ChEBI" id="CHEBI:456216"/>
        <dbReference type="EC" id="2.7.12.1"/>
    </reaction>
</comment>
<evidence type="ECO:0000313" key="14">
    <source>
        <dbReference type="EMBL" id="KAK3520725.1"/>
    </source>
</evidence>
<proteinExistence type="inferred from homology"/>
<comment type="similarity">
    <text evidence="1">Belongs to the protein kinase superfamily. CMGC Ser/Thr protein kinase family. MNB/DYRK subfamily.</text>
</comment>
<name>A0AAE0QGW4_9TELE</name>
<feature type="domain" description="Protein kinase" evidence="13">
    <location>
        <begin position="128"/>
        <end position="401"/>
    </location>
</feature>
<dbReference type="GO" id="GO:0005634">
    <property type="term" value="C:nucleus"/>
    <property type="evidence" value="ECO:0007669"/>
    <property type="project" value="TreeGrafter"/>
</dbReference>
<dbReference type="PANTHER" id="PTHR24058">
    <property type="entry name" value="DUAL SPECIFICITY PROTEIN KINASE"/>
    <property type="match status" value="1"/>
</dbReference>
<dbReference type="PROSITE" id="PS00108">
    <property type="entry name" value="PROTEIN_KINASE_ST"/>
    <property type="match status" value="1"/>
</dbReference>
<dbReference type="GO" id="GO:0005737">
    <property type="term" value="C:cytoplasm"/>
    <property type="evidence" value="ECO:0007669"/>
    <property type="project" value="TreeGrafter"/>
</dbReference>
<protein>
    <recommendedName>
        <fullName evidence="2">dual-specificity kinase</fullName>
        <ecNumber evidence="2">2.7.12.1</ecNumber>
    </recommendedName>
</protein>
<dbReference type="GO" id="GO:0004712">
    <property type="term" value="F:protein serine/threonine/tyrosine kinase activity"/>
    <property type="evidence" value="ECO:0007669"/>
    <property type="project" value="UniProtKB-EC"/>
</dbReference>
<dbReference type="GO" id="GO:0004674">
    <property type="term" value="F:protein serine/threonine kinase activity"/>
    <property type="evidence" value="ECO:0007669"/>
    <property type="project" value="UniProtKB-KW"/>
</dbReference>
<feature type="non-terminal residue" evidence="14">
    <location>
        <position position="1"/>
    </location>
</feature>
<dbReference type="AlphaFoldDB" id="A0AAE0QGW4"/>
<organism evidence="14 15">
    <name type="scientific">Hemibagrus guttatus</name>
    <dbReference type="NCBI Taxonomy" id="175788"/>
    <lineage>
        <taxon>Eukaryota</taxon>
        <taxon>Metazoa</taxon>
        <taxon>Chordata</taxon>
        <taxon>Craniata</taxon>
        <taxon>Vertebrata</taxon>
        <taxon>Euteleostomi</taxon>
        <taxon>Actinopterygii</taxon>
        <taxon>Neopterygii</taxon>
        <taxon>Teleostei</taxon>
        <taxon>Ostariophysi</taxon>
        <taxon>Siluriformes</taxon>
        <taxon>Bagridae</taxon>
        <taxon>Hemibagrus</taxon>
    </lineage>
</organism>
<dbReference type="PROSITE" id="PS00107">
    <property type="entry name" value="PROTEIN_KINASE_ATP"/>
    <property type="match status" value="1"/>
</dbReference>
<comment type="catalytic activity">
    <reaction evidence="9">
        <text>L-threonyl-[protein] + ATP = O-phospho-L-threonyl-[protein] + ADP + H(+)</text>
        <dbReference type="Rhea" id="RHEA:46608"/>
        <dbReference type="Rhea" id="RHEA-COMP:11060"/>
        <dbReference type="Rhea" id="RHEA-COMP:11605"/>
        <dbReference type="ChEBI" id="CHEBI:15378"/>
        <dbReference type="ChEBI" id="CHEBI:30013"/>
        <dbReference type="ChEBI" id="CHEBI:30616"/>
        <dbReference type="ChEBI" id="CHEBI:61977"/>
        <dbReference type="ChEBI" id="CHEBI:456216"/>
        <dbReference type="EC" id="2.7.12.1"/>
    </reaction>
</comment>
<evidence type="ECO:0000256" key="5">
    <source>
        <dbReference type="ARBA" id="ARBA00022741"/>
    </source>
</evidence>
<dbReference type="GO" id="GO:0005524">
    <property type="term" value="F:ATP binding"/>
    <property type="evidence" value="ECO:0007669"/>
    <property type="project" value="UniProtKB-UniRule"/>
</dbReference>
<evidence type="ECO:0000256" key="11">
    <source>
        <dbReference type="PROSITE-ProRule" id="PRU10141"/>
    </source>
</evidence>
<evidence type="ECO:0000259" key="13">
    <source>
        <dbReference type="PROSITE" id="PS50011"/>
    </source>
</evidence>
<keyword evidence="5 11" id="KW-0547">Nucleotide-binding</keyword>
<accession>A0AAE0QGW4</accession>
<comment type="caution">
    <text evidence="14">The sequence shown here is derived from an EMBL/GenBank/DDBJ whole genome shotgun (WGS) entry which is preliminary data.</text>
</comment>
<evidence type="ECO:0000313" key="15">
    <source>
        <dbReference type="Proteomes" id="UP001274896"/>
    </source>
</evidence>
<dbReference type="Gene3D" id="3.30.200.20">
    <property type="entry name" value="Phosphorylase Kinase, domain 1"/>
    <property type="match status" value="1"/>
</dbReference>
<gene>
    <name evidence="14" type="ORF">QTP70_030592</name>
</gene>
<dbReference type="Gene3D" id="3.30.10.30">
    <property type="entry name" value="DYRK"/>
    <property type="match status" value="1"/>
</dbReference>
<dbReference type="InterPro" id="IPR011009">
    <property type="entry name" value="Kinase-like_dom_sf"/>
</dbReference>
<feature type="binding site" evidence="11">
    <location>
        <position position="157"/>
    </location>
    <ligand>
        <name>ATP</name>
        <dbReference type="ChEBI" id="CHEBI:30616"/>
    </ligand>
</feature>
<reference evidence="14" key="1">
    <citation type="submission" date="2023-06" db="EMBL/GenBank/DDBJ databases">
        <title>Male Hemibagrus guttatus genome.</title>
        <authorList>
            <person name="Bian C."/>
        </authorList>
    </citation>
    <scope>NUCLEOTIDE SEQUENCE</scope>
    <source>
        <strain evidence="14">Male_cb2023</strain>
        <tissue evidence="14">Muscle</tissue>
    </source>
</reference>
<keyword evidence="4" id="KW-0808">Transferase</keyword>
<dbReference type="GO" id="GO:0005856">
    <property type="term" value="C:cytoskeleton"/>
    <property type="evidence" value="ECO:0007669"/>
    <property type="project" value="TreeGrafter"/>
</dbReference>
<keyword evidence="7 11" id="KW-0067">ATP-binding</keyword>
<evidence type="ECO:0000256" key="2">
    <source>
        <dbReference type="ARBA" id="ARBA00013203"/>
    </source>
</evidence>
<dbReference type="PROSITE" id="PS50011">
    <property type="entry name" value="PROTEIN_KINASE_DOM"/>
    <property type="match status" value="1"/>
</dbReference>
<evidence type="ECO:0000256" key="8">
    <source>
        <dbReference type="ARBA" id="ARBA00049003"/>
    </source>
</evidence>
<sequence>MFKKIKSRLSSFPKLKRWSGKAGVYPECGHDQVPVTSELRTVSEDVTKQVNTQCHIDKQEHKERPRLPMTPTDVFVQFGDRLPYSDMEEIVSYSELWYLGKKIDGSNHDAEMTNRNTLHSHDHLAYRYEVLKMLGEGSYGKVYKCLDHKTNEMVAVKVVQNMKYYMQEVDILDYLRKKDRYGSHSIVFMKDYFVFREHLCIVYELLWTTLSQLRRRQRCSSAYLRCIAKDILKCLCLLEKEKIIHGDLKPGNIMLGKNGIKVIDFGGSTFEQKKWFPGIYTRYYSSPEVTMKYPSTTAADMWSLGCILAELHTGQYLFPGVDSNDQIALITEVLGRPPAEFFRNKRALNHFYDCNGRFKEIYNAKKKLIMPGSKDLQRILGTDDLLFLDFIQHCLCWRPEK</sequence>
<dbReference type="InterPro" id="IPR000719">
    <property type="entry name" value="Prot_kinase_dom"/>
</dbReference>
<dbReference type="InterPro" id="IPR042521">
    <property type="entry name" value="DYRK"/>
</dbReference>
<evidence type="ECO:0000256" key="10">
    <source>
        <dbReference type="ARBA" id="ARBA00051680"/>
    </source>
</evidence>
<keyword evidence="3 12" id="KW-0723">Serine/threonine-protein kinase</keyword>
<dbReference type="Gene3D" id="1.10.510.10">
    <property type="entry name" value="Transferase(Phosphotransferase) domain 1"/>
    <property type="match status" value="1"/>
</dbReference>
<dbReference type="InterPro" id="IPR050494">
    <property type="entry name" value="Ser_Thr_dual-spec_kinase"/>
</dbReference>
<comment type="catalytic activity">
    <reaction evidence="10">
        <text>L-tyrosyl-[protein] + ATP = O-phospho-L-tyrosyl-[protein] + ADP + H(+)</text>
        <dbReference type="Rhea" id="RHEA:10596"/>
        <dbReference type="Rhea" id="RHEA-COMP:10136"/>
        <dbReference type="Rhea" id="RHEA-COMP:20101"/>
        <dbReference type="ChEBI" id="CHEBI:15378"/>
        <dbReference type="ChEBI" id="CHEBI:30616"/>
        <dbReference type="ChEBI" id="CHEBI:46858"/>
        <dbReference type="ChEBI" id="CHEBI:61978"/>
        <dbReference type="ChEBI" id="CHEBI:456216"/>
        <dbReference type="EC" id="2.7.12.1"/>
    </reaction>
</comment>
<evidence type="ECO:0000256" key="9">
    <source>
        <dbReference type="ARBA" id="ARBA00049308"/>
    </source>
</evidence>
<dbReference type="PANTHER" id="PTHR24058:SF22">
    <property type="entry name" value="DUAL SPECIFICITY TYROSINE-PHOSPHORYLATION-REGULATED KINASE 4"/>
    <property type="match status" value="1"/>
</dbReference>
<evidence type="ECO:0000256" key="3">
    <source>
        <dbReference type="ARBA" id="ARBA00022527"/>
    </source>
</evidence>
<evidence type="ECO:0000256" key="12">
    <source>
        <dbReference type="RuleBase" id="RU000304"/>
    </source>
</evidence>
<dbReference type="Proteomes" id="UP001274896">
    <property type="component" value="Unassembled WGS sequence"/>
</dbReference>